<dbReference type="InterPro" id="IPR011335">
    <property type="entry name" value="Restrct_endonuc-II-like"/>
</dbReference>
<evidence type="ECO:0000256" key="2">
    <source>
        <dbReference type="ARBA" id="ARBA00022801"/>
    </source>
</evidence>
<proteinExistence type="predicted"/>
<dbReference type="GO" id="GO:0016787">
    <property type="term" value="F:hydrolase activity"/>
    <property type="evidence" value="ECO:0007669"/>
    <property type="project" value="UniProtKB-KW"/>
</dbReference>
<dbReference type="InterPro" id="IPR041755">
    <property type="entry name" value="Hef_ID"/>
</dbReference>
<evidence type="ECO:0000256" key="1">
    <source>
        <dbReference type="ARBA" id="ARBA00022741"/>
    </source>
</evidence>
<dbReference type="Proteomes" id="UP000589516">
    <property type="component" value="Unassembled WGS sequence"/>
</dbReference>
<dbReference type="GO" id="GO:0006259">
    <property type="term" value="P:DNA metabolic process"/>
    <property type="evidence" value="ECO:0007669"/>
    <property type="project" value="UniProtKB-ARBA"/>
</dbReference>
<dbReference type="NCBIfam" id="NF010337">
    <property type="entry name" value="PRK13766.1"/>
    <property type="match status" value="1"/>
</dbReference>
<dbReference type="Gene3D" id="1.10.150.20">
    <property type="entry name" value="5' to 3' exonuclease, C-terminal subdomain"/>
    <property type="match status" value="1"/>
</dbReference>
<dbReference type="GO" id="GO:0140097">
    <property type="term" value="F:catalytic activity, acting on DNA"/>
    <property type="evidence" value="ECO:0007669"/>
    <property type="project" value="UniProtKB-ARBA"/>
</dbReference>
<dbReference type="InterPro" id="IPR011545">
    <property type="entry name" value="DEAD/DEAH_box_helicase_dom"/>
</dbReference>
<dbReference type="CDD" id="cd20075">
    <property type="entry name" value="XPF_nuclease_XPF_arch"/>
    <property type="match status" value="1"/>
</dbReference>
<dbReference type="PROSITE" id="PS51192">
    <property type="entry name" value="HELICASE_ATP_BIND_1"/>
    <property type="match status" value="1"/>
</dbReference>
<dbReference type="Pfam" id="PF21210">
    <property type="entry name" value="RNA_helicase_helical"/>
    <property type="match status" value="1"/>
</dbReference>
<dbReference type="Gene3D" id="3.40.50.10130">
    <property type="match status" value="1"/>
</dbReference>
<organism evidence="7 8">
    <name type="scientific">Marine Group III euryarchaeote</name>
    <dbReference type="NCBI Taxonomy" id="2173149"/>
    <lineage>
        <taxon>Archaea</taxon>
        <taxon>Methanobacteriati</taxon>
        <taxon>Thermoplasmatota</taxon>
        <taxon>Thermoplasmata</taxon>
        <taxon>Candidatus Thermoprofundales</taxon>
    </lineage>
</organism>
<dbReference type="Gene3D" id="3.40.50.300">
    <property type="entry name" value="P-loop containing nucleotide triphosphate hydrolases"/>
    <property type="match status" value="2"/>
</dbReference>
<reference evidence="8" key="1">
    <citation type="journal article" date="2019" name="bioRxiv">
        <title>Genome diversification in globally distributed novel marine Proteobacteria is linked to environmental adaptation.</title>
        <authorList>
            <person name="Zhou Z."/>
            <person name="Tran P.Q."/>
            <person name="Kieft K."/>
            <person name="Anantharaman K."/>
        </authorList>
    </citation>
    <scope>NUCLEOTIDE SEQUENCE [LARGE SCALE GENOMIC DNA]</scope>
</reference>
<dbReference type="SMART" id="SM00487">
    <property type="entry name" value="DEXDc"/>
    <property type="match status" value="1"/>
</dbReference>
<dbReference type="PROSITE" id="PS51194">
    <property type="entry name" value="HELICASE_CTER"/>
    <property type="match status" value="1"/>
</dbReference>
<dbReference type="PANTHER" id="PTHR14025">
    <property type="entry name" value="FANCONI ANEMIA GROUP M FANCM FAMILY MEMBER"/>
    <property type="match status" value="1"/>
</dbReference>
<dbReference type="SMART" id="SM00490">
    <property type="entry name" value="HELICc"/>
    <property type="match status" value="1"/>
</dbReference>
<dbReference type="InterPro" id="IPR027417">
    <property type="entry name" value="P-loop_NTPase"/>
</dbReference>
<dbReference type="Pfam" id="PF00271">
    <property type="entry name" value="Helicase_C"/>
    <property type="match status" value="1"/>
</dbReference>
<feature type="domain" description="Helicase ATP-binding" evidence="5">
    <location>
        <begin position="23"/>
        <end position="185"/>
    </location>
</feature>
<dbReference type="SUPFAM" id="SSF52540">
    <property type="entry name" value="P-loop containing nucleoside triphosphate hydrolases"/>
    <property type="match status" value="1"/>
</dbReference>
<comment type="caution">
    <text evidence="7">The sequence shown here is derived from an EMBL/GenBank/DDBJ whole genome shotgun (WGS) entry which is preliminary data.</text>
</comment>
<evidence type="ECO:0000313" key="8">
    <source>
        <dbReference type="Proteomes" id="UP000589516"/>
    </source>
</evidence>
<gene>
    <name evidence="7" type="ORF">EYQ16_02810</name>
</gene>
<evidence type="ECO:0000313" key="7">
    <source>
        <dbReference type="EMBL" id="HIG63434.1"/>
    </source>
</evidence>
<dbReference type="Pfam" id="PF00270">
    <property type="entry name" value="DEAD"/>
    <property type="match status" value="1"/>
</dbReference>
<keyword evidence="4" id="KW-0067">ATP-binding</keyword>
<feature type="domain" description="Helicase C-terminal" evidence="6">
    <location>
        <begin position="342"/>
        <end position="509"/>
    </location>
</feature>
<dbReference type="Pfam" id="PF02732">
    <property type="entry name" value="ERCC4"/>
    <property type="match status" value="1"/>
</dbReference>
<accession>A0A7C7ZDD5</accession>
<protein>
    <submittedName>
        <fullName evidence="7">DEAD/DEAH box helicase</fullName>
    </submittedName>
</protein>
<dbReference type="EMBL" id="DUAV01000022">
    <property type="protein sequence ID" value="HIG63434.1"/>
    <property type="molecule type" value="Genomic_DNA"/>
</dbReference>
<dbReference type="AlphaFoldDB" id="A0A7C7ZDD5"/>
<dbReference type="GO" id="GO:0004386">
    <property type="term" value="F:helicase activity"/>
    <property type="evidence" value="ECO:0007669"/>
    <property type="project" value="UniProtKB-KW"/>
</dbReference>
<keyword evidence="2" id="KW-0378">Hydrolase</keyword>
<dbReference type="InterPro" id="IPR010994">
    <property type="entry name" value="RuvA_2-like"/>
</dbReference>
<evidence type="ECO:0000256" key="3">
    <source>
        <dbReference type="ARBA" id="ARBA00022806"/>
    </source>
</evidence>
<evidence type="ECO:0000256" key="4">
    <source>
        <dbReference type="ARBA" id="ARBA00022840"/>
    </source>
</evidence>
<evidence type="ECO:0000259" key="6">
    <source>
        <dbReference type="PROSITE" id="PS51194"/>
    </source>
</evidence>
<sequence length="761" mass="83295">MKSLAHPLLQGPPLEERTYQRNVAAACLRESTLAVLPTGLGKTVIALQVMLERLEMGRVLMMAPTRPLAEQHADFLARSLDVQVELLTGSVSPAKREPLWQAAQVVVATPQVVEKDLIRGAVKLADFALVVFDEAHRAVGNYAYVFIAERYDETARQPLVLGMTASPGSTRAAVVEVCTNLRITAIEKRDDGDPDVAPYIQPVQTRWVKVPLPASAARIRKDLRKLQDRLCGQLHLAGLLTRPRKVSTTMLLEAGRKLQARLRAAGRDVPRQIYNLISVQAMALKVAHALLTVETQGPTQFLDYAARMRKSSKSRATKWLLQKPEWKQAVIDAARSSDEHPKLERLDELVAQELAAGAERIIVFAEIRNTASLIVERLSKLPAARPVRFVGQGSREGDPGMTQKVQKATLEQFRAGDYNILVATSVGEEGLDIPATEAVIFYEPVPSAIRLIQRRGRTGRDRPGKVYVLITTDTRDEAAYWSSRSKEMQMQSLFGGGRMEIKLPSRAELGGESPGGDAPPVARGQTRLEDAPRAPLQSDATAEATPAAEEVRLQVDHREFPSGVARELAQRGVTVAPTQLPVGDYLIDGRVGVERKTGADFVGSMLDGSLFRQVKALKQQFRRPLLILEGDDLYTARRVEPKAIRGALASITGDFGVPILPSADTAETADLLMALLERSRREPGPAQLRPAAGELSPEEQQRHILEGLPGVSAVLAQRLLHHFRSVAAIFAADAEVLRAVEGIGALKAAAIRDAIERKWEP</sequence>
<evidence type="ECO:0000259" key="5">
    <source>
        <dbReference type="PROSITE" id="PS51192"/>
    </source>
</evidence>
<dbReference type="GO" id="GO:0004518">
    <property type="term" value="F:nuclease activity"/>
    <property type="evidence" value="ECO:0007669"/>
    <property type="project" value="InterPro"/>
</dbReference>
<keyword evidence="1" id="KW-0547">Nucleotide-binding</keyword>
<dbReference type="InterPro" id="IPR001650">
    <property type="entry name" value="Helicase_C-like"/>
</dbReference>
<dbReference type="InterPro" id="IPR014001">
    <property type="entry name" value="Helicase_ATP-bd"/>
</dbReference>
<dbReference type="SUPFAM" id="SSF52980">
    <property type="entry name" value="Restriction endonuclease-like"/>
    <property type="match status" value="1"/>
</dbReference>
<dbReference type="SUPFAM" id="SSF47781">
    <property type="entry name" value="RuvA domain 2-like"/>
    <property type="match status" value="1"/>
</dbReference>
<name>A0A7C7ZDD5_9ARCH</name>
<keyword evidence="3 7" id="KW-0347">Helicase</keyword>
<dbReference type="GO" id="GO:0003677">
    <property type="term" value="F:DNA binding"/>
    <property type="evidence" value="ECO:0007669"/>
    <property type="project" value="InterPro"/>
</dbReference>
<dbReference type="GO" id="GO:0005524">
    <property type="term" value="F:ATP binding"/>
    <property type="evidence" value="ECO:0007669"/>
    <property type="project" value="UniProtKB-KW"/>
</dbReference>
<dbReference type="Gene3D" id="1.20.1320.20">
    <property type="entry name" value="hef helicase domain"/>
    <property type="match status" value="1"/>
</dbReference>
<dbReference type="InterPro" id="IPR006166">
    <property type="entry name" value="ERCC4_domain"/>
</dbReference>
<dbReference type="PANTHER" id="PTHR14025:SF20">
    <property type="entry name" value="FANCONI ANEMIA GROUP M PROTEIN"/>
    <property type="match status" value="1"/>
</dbReference>
<dbReference type="Pfam" id="PF14520">
    <property type="entry name" value="HHH_5"/>
    <property type="match status" value="1"/>
</dbReference>
<dbReference type="SMART" id="SM00891">
    <property type="entry name" value="ERCC4"/>
    <property type="match status" value="1"/>
</dbReference>